<dbReference type="Pfam" id="PF02581">
    <property type="entry name" value="TMP-TENI"/>
    <property type="match status" value="1"/>
</dbReference>
<feature type="domain" description="Thiamine phosphate synthase/TenI" evidence="5">
    <location>
        <begin position="52"/>
        <end position="211"/>
    </location>
</feature>
<protein>
    <submittedName>
        <fullName evidence="6">Thiamine phosphate synthase</fullName>
    </submittedName>
</protein>
<dbReference type="Gene3D" id="3.20.20.70">
    <property type="entry name" value="Aldolase class I"/>
    <property type="match status" value="1"/>
</dbReference>
<evidence type="ECO:0000313" key="7">
    <source>
        <dbReference type="Proteomes" id="UP001595711"/>
    </source>
</evidence>
<comment type="caution">
    <text evidence="6">The sequence shown here is derived from an EMBL/GenBank/DDBJ whole genome shotgun (WGS) entry which is preliminary data.</text>
</comment>
<dbReference type="InterPro" id="IPR013785">
    <property type="entry name" value="Aldolase_TIM"/>
</dbReference>
<name>A0ABV7VAB9_9PROT</name>
<dbReference type="PANTHER" id="PTHR20857">
    <property type="entry name" value="THIAMINE-PHOSPHATE PYROPHOSPHORYLASE"/>
    <property type="match status" value="1"/>
</dbReference>
<dbReference type="Proteomes" id="UP001595711">
    <property type="component" value="Unassembled WGS sequence"/>
</dbReference>
<organism evidence="6 7">
    <name type="scientific">Ferrovibrio xuzhouensis</name>
    <dbReference type="NCBI Taxonomy" id="1576914"/>
    <lineage>
        <taxon>Bacteria</taxon>
        <taxon>Pseudomonadati</taxon>
        <taxon>Pseudomonadota</taxon>
        <taxon>Alphaproteobacteria</taxon>
        <taxon>Rhodospirillales</taxon>
        <taxon>Rhodospirillaceae</taxon>
        <taxon>Ferrovibrio</taxon>
    </lineage>
</organism>
<reference evidence="7" key="1">
    <citation type="journal article" date="2019" name="Int. J. Syst. Evol. Microbiol.">
        <title>The Global Catalogue of Microorganisms (GCM) 10K type strain sequencing project: providing services to taxonomists for standard genome sequencing and annotation.</title>
        <authorList>
            <consortium name="The Broad Institute Genomics Platform"/>
            <consortium name="The Broad Institute Genome Sequencing Center for Infectious Disease"/>
            <person name="Wu L."/>
            <person name="Ma J."/>
        </authorList>
    </citation>
    <scope>NUCLEOTIDE SEQUENCE [LARGE SCALE GENOMIC DNA]</scope>
    <source>
        <strain evidence="7">KCTC 42182</strain>
    </source>
</reference>
<keyword evidence="2" id="KW-0784">Thiamine biosynthesis</keyword>
<dbReference type="SUPFAM" id="SSF51391">
    <property type="entry name" value="Thiamin phosphate synthase"/>
    <property type="match status" value="1"/>
</dbReference>
<proteinExistence type="predicted"/>
<evidence type="ECO:0000256" key="4">
    <source>
        <dbReference type="SAM" id="Phobius"/>
    </source>
</evidence>
<keyword evidence="4" id="KW-1133">Transmembrane helix</keyword>
<comment type="pathway">
    <text evidence="1">Cofactor biosynthesis; thiamine diphosphate biosynthesis.</text>
</comment>
<dbReference type="EMBL" id="JBHRYJ010000001">
    <property type="protein sequence ID" value="MFC3674403.1"/>
    <property type="molecule type" value="Genomic_DNA"/>
</dbReference>
<accession>A0ABV7VAB9</accession>
<keyword evidence="4" id="KW-0472">Membrane</keyword>
<evidence type="ECO:0000256" key="1">
    <source>
        <dbReference type="ARBA" id="ARBA00004948"/>
    </source>
</evidence>
<evidence type="ECO:0000256" key="2">
    <source>
        <dbReference type="ARBA" id="ARBA00022977"/>
    </source>
</evidence>
<dbReference type="InterPro" id="IPR022998">
    <property type="entry name" value="ThiamineP_synth_TenI"/>
</dbReference>
<gene>
    <name evidence="6" type="ORF">ACFOOQ_02545</name>
</gene>
<dbReference type="PANTHER" id="PTHR20857:SF15">
    <property type="entry name" value="THIAMINE-PHOSPHATE SYNTHASE"/>
    <property type="match status" value="1"/>
</dbReference>
<evidence type="ECO:0000256" key="3">
    <source>
        <dbReference type="SAM" id="MobiDB-lite"/>
    </source>
</evidence>
<evidence type="ECO:0000313" key="6">
    <source>
        <dbReference type="EMBL" id="MFC3674403.1"/>
    </source>
</evidence>
<feature type="transmembrane region" description="Helical" evidence="4">
    <location>
        <begin position="81"/>
        <end position="102"/>
    </location>
</feature>
<keyword evidence="4" id="KW-0812">Transmembrane</keyword>
<dbReference type="InterPro" id="IPR036206">
    <property type="entry name" value="ThiamineP_synth_sf"/>
</dbReference>
<sequence length="214" mass="22107">MKKRTDRTLATRTPGRKPRNLPQELPALLLLTDSRRLPDPLPAAARLPRGSGVILRHYEWPRAQRLALAIELARLCRRRGLLLLVAGDAGLALAAGAAGVHLPEGLGHLAAGLRRQRRGWIVTQAAHGAGAVARAARIGTARNGADAVLVSPVFPTASHPGAAGLGVVRFAALAMQAARNGLAVYALGGVTAANARRLCGIPLAGLAGISGMTA</sequence>
<dbReference type="RefSeq" id="WP_379721308.1">
    <property type="nucleotide sequence ID" value="NZ_JBHRYJ010000001.1"/>
</dbReference>
<feature type="region of interest" description="Disordered" evidence="3">
    <location>
        <begin position="1"/>
        <end position="21"/>
    </location>
</feature>
<keyword evidence="7" id="KW-1185">Reference proteome</keyword>
<evidence type="ECO:0000259" key="5">
    <source>
        <dbReference type="Pfam" id="PF02581"/>
    </source>
</evidence>